<keyword evidence="4" id="KW-1185">Reference proteome</keyword>
<dbReference type="GO" id="GO:0016747">
    <property type="term" value="F:acyltransferase activity, transferring groups other than amino-acyl groups"/>
    <property type="evidence" value="ECO:0007669"/>
    <property type="project" value="InterPro"/>
</dbReference>
<dbReference type="Pfam" id="PF01757">
    <property type="entry name" value="Acyl_transf_3"/>
    <property type="match status" value="1"/>
</dbReference>
<feature type="transmembrane region" description="Helical" evidence="1">
    <location>
        <begin position="48"/>
        <end position="68"/>
    </location>
</feature>
<evidence type="ECO:0000313" key="3">
    <source>
        <dbReference type="EMBL" id="KAA5548590.1"/>
    </source>
</evidence>
<dbReference type="GO" id="GO:0000271">
    <property type="term" value="P:polysaccharide biosynthetic process"/>
    <property type="evidence" value="ECO:0007669"/>
    <property type="project" value="TreeGrafter"/>
</dbReference>
<feature type="transmembrane region" description="Helical" evidence="1">
    <location>
        <begin position="329"/>
        <end position="349"/>
    </location>
</feature>
<feature type="transmembrane region" description="Helical" evidence="1">
    <location>
        <begin position="134"/>
        <end position="153"/>
    </location>
</feature>
<keyword evidence="1" id="KW-0472">Membrane</keyword>
<keyword evidence="1" id="KW-0812">Transmembrane</keyword>
<proteinExistence type="predicted"/>
<feature type="transmembrane region" description="Helical" evidence="1">
    <location>
        <begin position="264"/>
        <end position="287"/>
    </location>
</feature>
<dbReference type="InterPro" id="IPR050879">
    <property type="entry name" value="Acyltransferase_3"/>
</dbReference>
<dbReference type="PANTHER" id="PTHR23028">
    <property type="entry name" value="ACETYLTRANSFERASE"/>
    <property type="match status" value="1"/>
</dbReference>
<keyword evidence="3" id="KW-0808">Transferase</keyword>
<evidence type="ECO:0000256" key="1">
    <source>
        <dbReference type="SAM" id="Phobius"/>
    </source>
</evidence>
<organism evidence="3 4">
    <name type="scientific">Adhaeribacter rhizoryzae</name>
    <dbReference type="NCBI Taxonomy" id="2607907"/>
    <lineage>
        <taxon>Bacteria</taxon>
        <taxon>Pseudomonadati</taxon>
        <taxon>Bacteroidota</taxon>
        <taxon>Cytophagia</taxon>
        <taxon>Cytophagales</taxon>
        <taxon>Hymenobacteraceae</taxon>
        <taxon>Adhaeribacter</taxon>
    </lineage>
</organism>
<evidence type="ECO:0000313" key="4">
    <source>
        <dbReference type="Proteomes" id="UP000323426"/>
    </source>
</evidence>
<dbReference type="RefSeq" id="WP_150086918.1">
    <property type="nucleotide sequence ID" value="NZ_VWSF01000002.1"/>
</dbReference>
<feature type="transmembrane region" description="Helical" evidence="1">
    <location>
        <begin position="230"/>
        <end position="252"/>
    </location>
</feature>
<dbReference type="PANTHER" id="PTHR23028:SF53">
    <property type="entry name" value="ACYL_TRANSF_3 DOMAIN-CONTAINING PROTEIN"/>
    <property type="match status" value="1"/>
</dbReference>
<sequence length="366" mass="41212">MTEQPPRLFYPALTGLRFVAASMVFVLHYKSGIFPAAPVWLANLLGEFHTGVAIFFVLSGFLITHQYLHYNFTSVSKYSAYLLIRLGRILPLYIPVFLEVHSRWLFAVPDLFLHLTLLKGFFKKVHLTGVIQSWTLTVELTFYVLAPLLFWLARKGTLLLPYIFALLTGIILTGIGFGLSTLGHNPFGFMPDFAFTALSTFFGRATEFFVGMGLAYYINSQHNISRISAPVTGFFTYSGLGLFWLLLFLISTGANGNQAGINTWYGLLLHNLFLPLGIGLLLFGLMYEKTWLSQILSSRLFILLGNASYAFYLLHLGRAGNIAGELTRNMLPLQFLLLWGFSISIYLVWEKPIYKLIKVKVQAALS</sequence>
<dbReference type="AlphaFoldDB" id="A0A5M6DQW7"/>
<feature type="transmembrane region" description="Helical" evidence="1">
    <location>
        <begin position="299"/>
        <end position="317"/>
    </location>
</feature>
<keyword evidence="1" id="KW-1133">Transmembrane helix</keyword>
<feature type="transmembrane region" description="Helical" evidence="1">
    <location>
        <begin position="80"/>
        <end position="98"/>
    </location>
</feature>
<dbReference type="GO" id="GO:0016020">
    <property type="term" value="C:membrane"/>
    <property type="evidence" value="ECO:0007669"/>
    <property type="project" value="TreeGrafter"/>
</dbReference>
<protein>
    <submittedName>
        <fullName evidence="3">Acyltransferase</fullName>
    </submittedName>
</protein>
<evidence type="ECO:0000259" key="2">
    <source>
        <dbReference type="Pfam" id="PF01757"/>
    </source>
</evidence>
<accession>A0A5M6DQW7</accession>
<feature type="domain" description="Acyltransferase 3" evidence="2">
    <location>
        <begin position="12"/>
        <end position="332"/>
    </location>
</feature>
<feature type="transmembrane region" description="Helical" evidence="1">
    <location>
        <begin position="7"/>
        <end position="28"/>
    </location>
</feature>
<reference evidence="3 4" key="1">
    <citation type="submission" date="2019-09" db="EMBL/GenBank/DDBJ databases">
        <title>Genome sequence and assembly of Adhaeribacter sp.</title>
        <authorList>
            <person name="Chhetri G."/>
        </authorList>
    </citation>
    <scope>NUCLEOTIDE SEQUENCE [LARGE SCALE GENOMIC DNA]</scope>
    <source>
        <strain evidence="3 4">DK36</strain>
    </source>
</reference>
<dbReference type="Proteomes" id="UP000323426">
    <property type="component" value="Unassembled WGS sequence"/>
</dbReference>
<dbReference type="EMBL" id="VWSF01000002">
    <property type="protein sequence ID" value="KAA5548590.1"/>
    <property type="molecule type" value="Genomic_DNA"/>
</dbReference>
<keyword evidence="3" id="KW-0012">Acyltransferase</keyword>
<comment type="caution">
    <text evidence="3">The sequence shown here is derived from an EMBL/GenBank/DDBJ whole genome shotgun (WGS) entry which is preliminary data.</text>
</comment>
<name>A0A5M6DQW7_9BACT</name>
<feature type="transmembrane region" description="Helical" evidence="1">
    <location>
        <begin position="159"/>
        <end position="182"/>
    </location>
</feature>
<gene>
    <name evidence="3" type="ORF">F0145_03470</name>
</gene>
<feature type="transmembrane region" description="Helical" evidence="1">
    <location>
        <begin position="194"/>
        <end position="218"/>
    </location>
</feature>
<dbReference type="InterPro" id="IPR002656">
    <property type="entry name" value="Acyl_transf_3_dom"/>
</dbReference>